<evidence type="ECO:0000313" key="1">
    <source>
        <dbReference type="EMBL" id="KAI4299417.1"/>
    </source>
</evidence>
<organism evidence="1 2">
    <name type="scientific">Bauhinia variegata</name>
    <name type="common">Purple orchid tree</name>
    <name type="synonym">Phanera variegata</name>
    <dbReference type="NCBI Taxonomy" id="167791"/>
    <lineage>
        <taxon>Eukaryota</taxon>
        <taxon>Viridiplantae</taxon>
        <taxon>Streptophyta</taxon>
        <taxon>Embryophyta</taxon>
        <taxon>Tracheophyta</taxon>
        <taxon>Spermatophyta</taxon>
        <taxon>Magnoliopsida</taxon>
        <taxon>eudicotyledons</taxon>
        <taxon>Gunneridae</taxon>
        <taxon>Pentapetalae</taxon>
        <taxon>rosids</taxon>
        <taxon>fabids</taxon>
        <taxon>Fabales</taxon>
        <taxon>Fabaceae</taxon>
        <taxon>Cercidoideae</taxon>
        <taxon>Cercideae</taxon>
        <taxon>Bauhiniinae</taxon>
        <taxon>Bauhinia</taxon>
    </lineage>
</organism>
<dbReference type="EMBL" id="CM039438">
    <property type="protein sequence ID" value="KAI4299417.1"/>
    <property type="molecule type" value="Genomic_DNA"/>
</dbReference>
<keyword evidence="2" id="KW-1185">Reference proteome</keyword>
<reference evidence="1 2" key="1">
    <citation type="journal article" date="2022" name="DNA Res.">
        <title>Chromosomal-level genome assembly of the orchid tree Bauhinia variegata (Leguminosae; Cercidoideae) supports the allotetraploid origin hypothesis of Bauhinia.</title>
        <authorList>
            <person name="Zhong Y."/>
            <person name="Chen Y."/>
            <person name="Zheng D."/>
            <person name="Pang J."/>
            <person name="Liu Y."/>
            <person name="Luo S."/>
            <person name="Meng S."/>
            <person name="Qian L."/>
            <person name="Wei D."/>
            <person name="Dai S."/>
            <person name="Zhou R."/>
        </authorList>
    </citation>
    <scope>NUCLEOTIDE SEQUENCE [LARGE SCALE GENOMIC DNA]</scope>
    <source>
        <strain evidence="1">BV-YZ2020</strain>
    </source>
</reference>
<dbReference type="Proteomes" id="UP000828941">
    <property type="component" value="Chromosome 13"/>
</dbReference>
<comment type="caution">
    <text evidence="1">The sequence shown here is derived from an EMBL/GenBank/DDBJ whole genome shotgun (WGS) entry which is preliminary data.</text>
</comment>
<protein>
    <submittedName>
        <fullName evidence="1">Uncharacterized protein</fullName>
    </submittedName>
</protein>
<gene>
    <name evidence="1" type="ORF">L6164_032883</name>
</gene>
<evidence type="ECO:0000313" key="2">
    <source>
        <dbReference type="Proteomes" id="UP000828941"/>
    </source>
</evidence>
<sequence>MSIIPSSSGNSSNPLSVIWDQFNDFAEFSRENSSFVNTQIDWDETPDAHMLKAEIPGLQNGEVRVEVEDERVLLISGMRDLVIEDKNDNHVERCSGKFMRRFTLPEDAKTNQIIACMENGVLTITVPKAKTKKPQYITMQIHQGHQSN</sequence>
<accession>A0ACB9KQ68</accession>
<proteinExistence type="predicted"/>
<name>A0ACB9KQ68_BAUVA</name>